<sequence length="406" mass="46976">MSQEQQLRFSVEESVWFQKGQEVSELLSISLDPDITIHEHDQYISIRGALQLTGEYKIDNDASVKEQFEYANVRYVNEVSTREDGVSVLNHRFPVDITIPRNRIEQLEEVYVSIESFDYELPEYKCLKLIADLSISGISDGQVEQISTEVVRPEEKEEAFEALFRGQQQQPNATVETSTPTPPQVNEEENVSPFSSFYEDSTSEQDLDKFSSFQLEETEVKEDRVLEESHAEVEQLTSPNDVNNSEVEETIVTNEIEQQVEEVIVSEEQEEQKEEDPQEDLYDPFVVEVRKEVQEVEEEPKEVQYSFFSKTEDSSLEPETEEEDVDGRDETNAKDAHYLTSLFARDEEEDFSRVKMCIVQQGDSIELISQRYDISVQQILRVNDFHADQDVYEGQILYIPAYSTSK</sequence>
<dbReference type="InterPro" id="IPR048862">
    <property type="entry name" value="SPOCS_spoVID_N"/>
</dbReference>
<accession>A0A5C6VXB0</accession>
<dbReference type="InterPro" id="IPR014256">
    <property type="entry name" value="Spore_VI_D"/>
</dbReference>
<dbReference type="Proteomes" id="UP000321363">
    <property type="component" value="Unassembled WGS sequence"/>
</dbReference>
<keyword evidence="4" id="KW-1185">Reference proteome</keyword>
<evidence type="ECO:0000313" key="4">
    <source>
        <dbReference type="Proteomes" id="UP000321363"/>
    </source>
</evidence>
<dbReference type="EMBL" id="VOQF01000007">
    <property type="protein sequence ID" value="TXC90118.1"/>
    <property type="molecule type" value="Genomic_DNA"/>
</dbReference>
<feature type="region of interest" description="Disordered" evidence="1">
    <location>
        <begin position="165"/>
        <end position="205"/>
    </location>
</feature>
<comment type="caution">
    <text evidence="3">The sequence shown here is derived from an EMBL/GenBank/DDBJ whole genome shotgun (WGS) entry which is preliminary data.</text>
</comment>
<dbReference type="InterPro" id="IPR036779">
    <property type="entry name" value="LysM_dom_sf"/>
</dbReference>
<dbReference type="InterPro" id="IPR018392">
    <property type="entry name" value="LysM"/>
</dbReference>
<dbReference type="Pfam" id="PF01476">
    <property type="entry name" value="LysM"/>
    <property type="match status" value="1"/>
</dbReference>
<protein>
    <submittedName>
        <fullName evidence="3">Stage VI sporulation protein D</fullName>
    </submittedName>
</protein>
<gene>
    <name evidence="3" type="primary">spoVID</name>
    <name evidence="3" type="ORF">FS935_13720</name>
</gene>
<dbReference type="Gene3D" id="3.10.350.10">
    <property type="entry name" value="LysM domain"/>
    <property type="match status" value="1"/>
</dbReference>
<dbReference type="PROSITE" id="PS51782">
    <property type="entry name" value="LYSM"/>
    <property type="match status" value="1"/>
</dbReference>
<dbReference type="Pfam" id="PF20918">
    <property type="entry name" value="SPOCS_spoVID-N"/>
    <property type="match status" value="1"/>
</dbReference>
<dbReference type="RefSeq" id="WP_146949188.1">
    <property type="nucleotide sequence ID" value="NZ_VOQF01000007.1"/>
</dbReference>
<dbReference type="NCBIfam" id="TIGR02907">
    <property type="entry name" value="spore_VI_D"/>
    <property type="match status" value="1"/>
</dbReference>
<name>A0A5C6VXB0_9BACI</name>
<dbReference type="SMART" id="SM00257">
    <property type="entry name" value="LysM"/>
    <property type="match status" value="1"/>
</dbReference>
<dbReference type="CDD" id="cd00118">
    <property type="entry name" value="LysM"/>
    <property type="match status" value="1"/>
</dbReference>
<dbReference type="OrthoDB" id="2966368at2"/>
<feature type="compositionally biased region" description="Polar residues" evidence="1">
    <location>
        <begin position="166"/>
        <end position="179"/>
    </location>
</feature>
<organism evidence="3 4">
    <name type="scientific">Metabacillus litoralis</name>
    <dbReference type="NCBI Taxonomy" id="152268"/>
    <lineage>
        <taxon>Bacteria</taxon>
        <taxon>Bacillati</taxon>
        <taxon>Bacillota</taxon>
        <taxon>Bacilli</taxon>
        <taxon>Bacillales</taxon>
        <taxon>Bacillaceae</taxon>
        <taxon>Metabacillus</taxon>
    </lineage>
</organism>
<dbReference type="SUPFAM" id="SSF54106">
    <property type="entry name" value="LysM domain"/>
    <property type="match status" value="1"/>
</dbReference>
<proteinExistence type="predicted"/>
<dbReference type="AlphaFoldDB" id="A0A5C6VXB0"/>
<feature type="region of interest" description="Disordered" evidence="1">
    <location>
        <begin position="297"/>
        <end position="333"/>
    </location>
</feature>
<reference evidence="3 4" key="1">
    <citation type="journal article" date="2005" name="Int. J. Syst. Evol. Microbiol.">
        <title>Bacillus litoralis sp. nov., isolated from a tidal flat of the Yellow Sea in Korea.</title>
        <authorList>
            <person name="Yoon J.H."/>
            <person name="Oh T.K."/>
        </authorList>
    </citation>
    <scope>NUCLEOTIDE SEQUENCE [LARGE SCALE GENOMIC DNA]</scope>
    <source>
        <strain evidence="3 4">SW-211</strain>
    </source>
</reference>
<evidence type="ECO:0000259" key="2">
    <source>
        <dbReference type="PROSITE" id="PS51782"/>
    </source>
</evidence>
<feature type="domain" description="LysM" evidence="2">
    <location>
        <begin position="355"/>
        <end position="399"/>
    </location>
</feature>
<evidence type="ECO:0000256" key="1">
    <source>
        <dbReference type="SAM" id="MobiDB-lite"/>
    </source>
</evidence>
<evidence type="ECO:0000313" key="3">
    <source>
        <dbReference type="EMBL" id="TXC90118.1"/>
    </source>
</evidence>
<feature type="compositionally biased region" description="Acidic residues" evidence="1">
    <location>
        <begin position="314"/>
        <end position="327"/>
    </location>
</feature>